<evidence type="ECO:0008006" key="2">
    <source>
        <dbReference type="Google" id="ProtNLM"/>
    </source>
</evidence>
<dbReference type="Gene3D" id="3.30.2000.30">
    <property type="match status" value="1"/>
</dbReference>
<comment type="caution">
    <text evidence="1">The sequence shown here is derived from an EMBL/GenBank/DDBJ whole genome shotgun (WGS) entry which is preliminary data.</text>
</comment>
<organism evidence="1">
    <name type="scientific">marine sediment metagenome</name>
    <dbReference type="NCBI Taxonomy" id="412755"/>
    <lineage>
        <taxon>unclassified sequences</taxon>
        <taxon>metagenomes</taxon>
        <taxon>ecological metagenomes</taxon>
    </lineage>
</organism>
<sequence>MYGYFPRYFWQVSIYVLMTEPLFTAIYNRYLATTLADKITALYNTEADEEAVYPYGTFSLVSDVPDWTFDENFENCIIQFKLFSKADTCSEIIAAVVALKAAFDFFDLVVAGYSTISLTRMTGNLVRVEKVWQYNVSYRIEIQND</sequence>
<accession>A0A0F9KMZ9</accession>
<dbReference type="InterPro" id="IPR053745">
    <property type="entry name" value="Viral_Tail_Comp_sf"/>
</dbReference>
<dbReference type="EMBL" id="LAZR01007733">
    <property type="protein sequence ID" value="KKM83303.1"/>
    <property type="molecule type" value="Genomic_DNA"/>
</dbReference>
<gene>
    <name evidence="1" type="ORF">LCGC14_1310730</name>
</gene>
<evidence type="ECO:0000313" key="1">
    <source>
        <dbReference type="EMBL" id="KKM83303.1"/>
    </source>
</evidence>
<reference evidence="1" key="1">
    <citation type="journal article" date="2015" name="Nature">
        <title>Complex archaea that bridge the gap between prokaryotes and eukaryotes.</title>
        <authorList>
            <person name="Spang A."/>
            <person name="Saw J.H."/>
            <person name="Jorgensen S.L."/>
            <person name="Zaremba-Niedzwiedzka K."/>
            <person name="Martijn J."/>
            <person name="Lind A.E."/>
            <person name="van Eijk R."/>
            <person name="Schleper C."/>
            <person name="Guy L."/>
            <person name="Ettema T.J."/>
        </authorList>
    </citation>
    <scope>NUCLEOTIDE SEQUENCE</scope>
</reference>
<name>A0A0F9KMZ9_9ZZZZ</name>
<proteinExistence type="predicted"/>
<dbReference type="AlphaFoldDB" id="A0A0F9KMZ9"/>
<protein>
    <recommendedName>
        <fullName evidence="2">DUF3168 domain-containing protein</fullName>
    </recommendedName>
</protein>